<feature type="chain" id="PRO_5026043563" description="Peptidase" evidence="3">
    <location>
        <begin position="19"/>
        <end position="626"/>
    </location>
</feature>
<dbReference type="GO" id="GO:0070004">
    <property type="term" value="F:cysteine-type exopeptidase activity"/>
    <property type="evidence" value="ECO:0007669"/>
    <property type="project" value="InterPro"/>
</dbReference>
<name>A0A6G0XTD2_9STRA</name>
<dbReference type="InterPro" id="IPR005322">
    <property type="entry name" value="Peptidase_C69"/>
</dbReference>
<organism evidence="4 5">
    <name type="scientific">Aphanomyces euteiches</name>
    <dbReference type="NCBI Taxonomy" id="100861"/>
    <lineage>
        <taxon>Eukaryota</taxon>
        <taxon>Sar</taxon>
        <taxon>Stramenopiles</taxon>
        <taxon>Oomycota</taxon>
        <taxon>Saprolegniomycetes</taxon>
        <taxon>Saprolegniales</taxon>
        <taxon>Verrucalvaceae</taxon>
        <taxon>Aphanomyces</taxon>
    </lineage>
</organism>
<protein>
    <recommendedName>
        <fullName evidence="6">Peptidase</fullName>
    </recommendedName>
</protein>
<evidence type="ECO:0000313" key="5">
    <source>
        <dbReference type="Proteomes" id="UP000481153"/>
    </source>
</evidence>
<dbReference type="Pfam" id="PF03577">
    <property type="entry name" value="Peptidase_C69"/>
    <property type="match status" value="1"/>
</dbReference>
<sequence>MRLVALGLVVVAAAAAHAASSWIERDRCTAILVGAKVSTSGSPMTTHTNDCTVCDFRIAKVPQKTHPHGSMRNVVLPRGYYPRYVGTDRGAPEYFRENLELDFFNWTDSKSIGQIPQADMTFGYIDGVYPIMNEFQLAMGESTCGAVFASKPVTQGGQALFDVTELARVAMARTKTAREAIKLMGSLAEQYGYFGAAWDADQNDALGEAGETLTVTDTKEGWVFHILPDDTGASAIWVAQRVPDNHIAAIGNQFIIHQVNLTDSDNFLGSANLYDVAKKHNLWDGKSPFDFTAVYAHRRPGESYYYSTRRQWRIFTLANPNLTLSPYTDAFGTDYPFSVETASVLDARDLMRFQRDHYENTPFDLTQGPESGPYGNPDRYSVGENAFAPGTQGKSRSFERAISLYRTTYTIVTLANPVNPNTGFVWFGPHAPHATTYMPIYAKVSSVPQVISKGSLLKFSFNSSFWINALIGNYAGHFYKFAMLAVSTVQLALEEKAYDAQAEVQAKAQSILASQGEAAMVAYLTSSTNSFATAAHEAFVSLFYDLVTRFHDGTIFGNFSKESMDVQAMGYPTWWLEEVGYYDPNIDGLSETSWILIVLAVIGLSVALGFWLGRRNVQQKGYALVK</sequence>
<dbReference type="VEuPathDB" id="FungiDB:AeMF1_020892"/>
<accession>A0A6G0XTD2</accession>
<evidence type="ECO:0000256" key="3">
    <source>
        <dbReference type="SAM" id="SignalP"/>
    </source>
</evidence>
<dbReference type="EMBL" id="VJMJ01000012">
    <property type="protein sequence ID" value="KAF0743701.1"/>
    <property type="molecule type" value="Genomic_DNA"/>
</dbReference>
<feature type="signal peptide" evidence="3">
    <location>
        <begin position="1"/>
        <end position="18"/>
    </location>
</feature>
<evidence type="ECO:0008006" key="6">
    <source>
        <dbReference type="Google" id="ProtNLM"/>
    </source>
</evidence>
<comment type="similarity">
    <text evidence="1">Belongs to the peptidase C69 family. Secernin subfamily.</text>
</comment>
<keyword evidence="2" id="KW-0812">Transmembrane</keyword>
<dbReference type="PANTHER" id="PTHR12994">
    <property type="entry name" value="SECERNIN"/>
    <property type="match status" value="1"/>
</dbReference>
<reference evidence="4 5" key="1">
    <citation type="submission" date="2019-07" db="EMBL/GenBank/DDBJ databases">
        <title>Genomics analysis of Aphanomyces spp. identifies a new class of oomycete effector associated with host adaptation.</title>
        <authorList>
            <person name="Gaulin E."/>
        </authorList>
    </citation>
    <scope>NUCLEOTIDE SEQUENCE [LARGE SCALE GENOMIC DNA]</scope>
    <source>
        <strain evidence="4 5">ATCC 201684</strain>
    </source>
</reference>
<dbReference type="GO" id="GO:0006508">
    <property type="term" value="P:proteolysis"/>
    <property type="evidence" value="ECO:0007669"/>
    <property type="project" value="InterPro"/>
</dbReference>
<keyword evidence="3" id="KW-0732">Signal</keyword>
<comment type="caution">
    <text evidence="4">The sequence shown here is derived from an EMBL/GenBank/DDBJ whole genome shotgun (WGS) entry which is preliminary data.</text>
</comment>
<keyword evidence="2" id="KW-0472">Membrane</keyword>
<gene>
    <name evidence="4" type="ORF">Ae201684_001360</name>
</gene>
<proteinExistence type="inferred from homology"/>
<keyword evidence="5" id="KW-1185">Reference proteome</keyword>
<dbReference type="Proteomes" id="UP000481153">
    <property type="component" value="Unassembled WGS sequence"/>
</dbReference>
<dbReference type="PANTHER" id="PTHR12994:SF17">
    <property type="entry name" value="LD30995P"/>
    <property type="match status" value="1"/>
</dbReference>
<evidence type="ECO:0000256" key="2">
    <source>
        <dbReference type="SAM" id="Phobius"/>
    </source>
</evidence>
<evidence type="ECO:0000256" key="1">
    <source>
        <dbReference type="ARBA" id="ARBA00005705"/>
    </source>
</evidence>
<feature type="transmembrane region" description="Helical" evidence="2">
    <location>
        <begin position="594"/>
        <end position="612"/>
    </location>
</feature>
<evidence type="ECO:0000313" key="4">
    <source>
        <dbReference type="EMBL" id="KAF0743701.1"/>
    </source>
</evidence>
<dbReference type="AlphaFoldDB" id="A0A6G0XTD2"/>
<keyword evidence="2" id="KW-1133">Transmembrane helix</keyword>
<dbReference type="GO" id="GO:0016805">
    <property type="term" value="F:dipeptidase activity"/>
    <property type="evidence" value="ECO:0007669"/>
    <property type="project" value="InterPro"/>
</dbReference>